<organism evidence="2 3">
    <name type="scientific">Pseudomonas phage vB_PaeP_P1G</name>
    <dbReference type="NCBI Taxonomy" id="3025372"/>
    <lineage>
        <taxon>Viruses</taxon>
        <taxon>Duplodnaviria</taxon>
        <taxon>Heunggongvirae</taxon>
        <taxon>Uroviricota</taxon>
        <taxon>Caudoviricetes</taxon>
        <taxon>Autographivirales</taxon>
        <taxon>Autoscriptoviridae</taxon>
        <taxon>Krylovirinae</taxon>
        <taxon>Phikmvvirus</taxon>
        <taxon>Phikmvvirus P1G</taxon>
    </lineage>
</organism>
<dbReference type="EMBL" id="OQ230793">
    <property type="protein sequence ID" value="WCS66235.1"/>
    <property type="molecule type" value="Genomic_DNA"/>
</dbReference>
<accession>A0AAF0BYE7</accession>
<evidence type="ECO:0000313" key="2">
    <source>
        <dbReference type="EMBL" id="WCS66235.1"/>
    </source>
</evidence>
<proteinExistence type="predicted"/>
<protein>
    <submittedName>
        <fullName evidence="2">Uncharacterized protein</fullName>
    </submittedName>
</protein>
<dbReference type="Proteomes" id="UP001215361">
    <property type="component" value="Segment"/>
</dbReference>
<keyword evidence="3" id="KW-1185">Reference proteome</keyword>
<evidence type="ECO:0000313" key="3">
    <source>
        <dbReference type="Proteomes" id="UP001215361"/>
    </source>
</evidence>
<name>A0AAF0BYE7_9CAUD</name>
<feature type="compositionally biased region" description="Basic and acidic residues" evidence="1">
    <location>
        <begin position="29"/>
        <end position="39"/>
    </location>
</feature>
<gene>
    <name evidence="2" type="ORF">vBPaePP1G_005</name>
</gene>
<feature type="region of interest" description="Disordered" evidence="1">
    <location>
        <begin position="1"/>
        <end position="39"/>
    </location>
</feature>
<sequence length="39" mass="4005">MVREAPANGLGWTGKTGEADSVRPSSKAAEVDHAPEGEP</sequence>
<reference evidence="2 3" key="1">
    <citation type="submission" date="2023-01" db="EMBL/GenBank/DDBJ databases">
        <title>Complete genome of the Pseudomonas phage vB_PaeP_P1G.</title>
        <authorList>
            <person name="Pires D.P."/>
            <person name="Ferreira M."/>
            <person name="Costa M.J."/>
            <person name="Brandao A."/>
            <person name="Azeredo J."/>
            <person name="Santos S."/>
        </authorList>
    </citation>
    <scope>NUCLEOTIDE SEQUENCE [LARGE SCALE GENOMIC DNA]</scope>
</reference>
<evidence type="ECO:0000256" key="1">
    <source>
        <dbReference type="SAM" id="MobiDB-lite"/>
    </source>
</evidence>